<dbReference type="GO" id="GO:0046488">
    <property type="term" value="P:phosphatidylinositol metabolic process"/>
    <property type="evidence" value="ECO:0007669"/>
    <property type="project" value="TreeGrafter"/>
</dbReference>
<keyword evidence="6 8" id="KW-0443">Lipid metabolism</keyword>
<dbReference type="InterPro" id="IPR001192">
    <property type="entry name" value="PI-PLC_fam"/>
</dbReference>
<dbReference type="CDD" id="cd00275">
    <property type="entry name" value="C2_PLC_like"/>
    <property type="match status" value="1"/>
</dbReference>
<feature type="binding site" evidence="10">
    <location>
        <position position="366"/>
    </location>
    <ligand>
        <name>Ca(2+)</name>
        <dbReference type="ChEBI" id="CHEBI:29108"/>
    </ligand>
</feature>
<dbReference type="Gene3D" id="1.10.238.10">
    <property type="entry name" value="EF-hand"/>
    <property type="match status" value="1"/>
</dbReference>
<feature type="compositionally biased region" description="Basic residues" evidence="13">
    <location>
        <begin position="469"/>
        <end position="479"/>
    </location>
</feature>
<dbReference type="SUPFAM" id="SSF47473">
    <property type="entry name" value="EF-hand"/>
    <property type="match status" value="1"/>
</dbReference>
<accession>A0A979FY91</accession>
<evidence type="ECO:0000256" key="2">
    <source>
        <dbReference type="ARBA" id="ARBA00022553"/>
    </source>
</evidence>
<dbReference type="Pfam" id="PF00168">
    <property type="entry name" value="C2"/>
    <property type="match status" value="1"/>
</dbReference>
<dbReference type="InterPro" id="IPR037862">
    <property type="entry name" value="PLC-beta_PH"/>
</dbReference>
<dbReference type="FunFam" id="2.60.40.150:FF:000008">
    <property type="entry name" value="1-phosphatidylinositol 4,5-bisphosphate phosphodiesterase"/>
    <property type="match status" value="1"/>
</dbReference>
<keyword evidence="3 8" id="KW-0378">Hydrolase</keyword>
<feature type="compositionally biased region" description="Basic and acidic residues" evidence="13">
    <location>
        <begin position="543"/>
        <end position="555"/>
    </location>
</feature>
<dbReference type="Pfam" id="PF00388">
    <property type="entry name" value="PI-PLC-X"/>
    <property type="match status" value="1"/>
</dbReference>
<dbReference type="SUPFAM" id="SSF50729">
    <property type="entry name" value="PH domain-like"/>
    <property type="match status" value="1"/>
</dbReference>
<dbReference type="GO" id="GO:0005737">
    <property type="term" value="C:cytoplasm"/>
    <property type="evidence" value="ECO:0007669"/>
    <property type="project" value="TreeGrafter"/>
</dbReference>
<dbReference type="PROSITE" id="PS50007">
    <property type="entry name" value="PIPLC_X_DOMAIN"/>
    <property type="match status" value="1"/>
</dbReference>
<feature type="coiled-coil region" evidence="12">
    <location>
        <begin position="1172"/>
        <end position="1233"/>
    </location>
</feature>
<dbReference type="GO" id="GO:0007186">
    <property type="term" value="P:G protein-coupled receptor signaling pathway"/>
    <property type="evidence" value="ECO:0007669"/>
    <property type="project" value="TreeGrafter"/>
</dbReference>
<dbReference type="InterPro" id="IPR035892">
    <property type="entry name" value="C2_domain_sf"/>
</dbReference>
<dbReference type="InterPro" id="IPR000909">
    <property type="entry name" value="PLipase_C_PInositol-sp_X_dom"/>
</dbReference>
<evidence type="ECO:0000256" key="8">
    <source>
        <dbReference type="PIRNR" id="PIRNR000956"/>
    </source>
</evidence>
<feature type="compositionally biased region" description="Polar residues" evidence="13">
    <location>
        <begin position="1063"/>
        <end position="1076"/>
    </location>
</feature>
<feature type="region of interest" description="Disordered" evidence="13">
    <location>
        <begin position="469"/>
        <end position="488"/>
    </location>
</feature>
<dbReference type="FunFam" id="3.20.20.190:FF:000084">
    <property type="match status" value="1"/>
</dbReference>
<feature type="compositionally biased region" description="Basic and acidic residues" evidence="13">
    <location>
        <begin position="1043"/>
        <end position="1061"/>
    </location>
</feature>
<evidence type="ECO:0000256" key="4">
    <source>
        <dbReference type="ARBA" id="ARBA00022837"/>
    </source>
</evidence>
<sequence length="1259" mass="141704">MAGAKPGVHKLQLKPIHVPQALQDGETFVKWDEDGTCTVTLKIDPHGYFLYWNHDSESQETEILDIMCIRDTRTGRYARVPKDSRVQACFGNLTSLESKSLCVVYGNSFVDLSFYNFVGQKPDTVKLWADAIMSMAYNLLALNSSPANNLRKAHTKLVISKDKNGMIPVKNIVRVFARHADDKKRVEHALEQSGLPTGKNKSVDVSQFTFEVFLEFYRKLTSRVEVEKIFCQLTSQSHRKPAKAMEAKELVAFLNDYQRDPRLNEILYPYADAARARQVILQYEPAKENIARNVLSCEGFLNYILSDDNIIIARDKLDLCHDMDKPLSHYFINSSHNTYLIGHQLTGRSSVEMYRQCLLAGCRCVELDFWNGRIDEPIVVHGYTLVPEISAKEVLEAIAESAFKTSDWPVILSFENHCNPRQQAKIAQYCRDFFGDMLLDTPLEAYPLSPGTHLPPPCHLKRKILIKNKKKHRTHKKKDARGGGNVGAGIGAAIGVGVGVGETQFHVELYPSDSGDATSAGGTPARSAPGNGEAPRPPLQKATSRDSSEGDHDDPSVEAEALESSSSDDDDEPGASPEDRRAQTKDTASEEVEAGAEISELVNYIQPVHFHSFEVAEKRNRSYEMSSFVETQTLNLLKENPVEFVNYNKRQLARVYPRGTRVDSSNFLPHQFWNAGCQLVALNYQTLDLSMQLNIGLFEFNNRSGYLLKPDFMIRPDRRFDPFAESTVDGIIAGTVSVKVISGQFLSDKRSSCYVEVEMYGLPADTVRKRFKTKTVPNNCINPVWDEDPFVFKKVVLPELATLRIAAYEDTGSKPLLGHRVLSLVGLRPGYRHIVLRNEAGQPLGLPSLFVYIKVRDYVPDGLSDFAEALVNPIKYQSELEKRAQQLSVFQDDDFDDEANCAPNTPVVTSFREASGVTSGGGVTAGDVSGEKSGIGVDVGGSNGDVLVAPGGIPASLGPDCGGLPRRQNSVSHKSTLTTKCSEEKSSLEFPGSALESVVIEAEDIEKLSTHKTFREKKLKTDKELSEIHKKHKKERQGLASGVDKKKKELVKQHSKLEKKMSSTKSIDESSPPTRLSSEHQHRLHEVTQSYQAALHALLRQQLELERKLQEKHHESLYMVLEKLLKLSQAAQLKNLQNLHDRGVEDLKKRQEEYLREERKVLTKHTTDKLELERMKREMRKALVDRGTQERQRLTEIYEKKREQLEKKQEEVRRKFEEEREKARRAIQEEYDEKLSSVESYSLSEDVANSSTFLSVKMA</sequence>
<evidence type="ECO:0000256" key="6">
    <source>
        <dbReference type="ARBA" id="ARBA00023098"/>
    </source>
</evidence>
<comment type="catalytic activity">
    <reaction evidence="1 8 11">
        <text>a 1,2-diacyl-sn-glycero-3-phospho-(1D-myo-inositol-4,5-bisphosphate) + H2O = 1D-myo-inositol 1,4,5-trisphosphate + a 1,2-diacyl-sn-glycerol + H(+)</text>
        <dbReference type="Rhea" id="RHEA:33179"/>
        <dbReference type="ChEBI" id="CHEBI:15377"/>
        <dbReference type="ChEBI" id="CHEBI:15378"/>
        <dbReference type="ChEBI" id="CHEBI:17815"/>
        <dbReference type="ChEBI" id="CHEBI:58456"/>
        <dbReference type="ChEBI" id="CHEBI:203600"/>
        <dbReference type="EC" id="3.1.4.11"/>
    </reaction>
</comment>
<dbReference type="Pfam" id="PF22631">
    <property type="entry name" value="PLCB1-4-like_EFh"/>
    <property type="match status" value="1"/>
</dbReference>
<dbReference type="InterPro" id="IPR053945">
    <property type="entry name" value="PLCB1-4-like_EFh"/>
</dbReference>
<feature type="binding site" evidence="10">
    <location>
        <position position="415"/>
    </location>
    <ligand>
        <name>Ca(2+)</name>
        <dbReference type="ChEBI" id="CHEBI:29108"/>
    </ligand>
</feature>
<dbReference type="Gene3D" id="3.20.20.190">
    <property type="entry name" value="Phosphatidylinositol (PI) phosphodiesterase"/>
    <property type="match status" value="1"/>
</dbReference>
<dbReference type="SUPFAM" id="SSF49562">
    <property type="entry name" value="C2 domain (Calcium/lipid-binding domain, CaLB)"/>
    <property type="match status" value="1"/>
</dbReference>
<dbReference type="CDD" id="cd13361">
    <property type="entry name" value="PH_PLC_beta"/>
    <property type="match status" value="1"/>
</dbReference>
<keyword evidence="4 10" id="KW-0106">Calcium</keyword>
<evidence type="ECO:0000259" key="14">
    <source>
        <dbReference type="PROSITE" id="PS50004"/>
    </source>
</evidence>
<dbReference type="Proteomes" id="UP000694843">
    <property type="component" value="Unplaced"/>
</dbReference>
<dbReference type="CDD" id="cd08591">
    <property type="entry name" value="PI-PLCc_beta"/>
    <property type="match status" value="1"/>
</dbReference>
<feature type="domain" description="C2" evidence="14">
    <location>
        <begin position="717"/>
        <end position="844"/>
    </location>
</feature>
<dbReference type="GO" id="GO:0048015">
    <property type="term" value="P:phosphatidylinositol-mediated signaling"/>
    <property type="evidence" value="ECO:0007669"/>
    <property type="project" value="TreeGrafter"/>
</dbReference>
<dbReference type="AlphaFoldDB" id="A0A979FY91"/>
<feature type="compositionally biased region" description="Basic and acidic residues" evidence="13">
    <location>
        <begin position="577"/>
        <end position="588"/>
    </location>
</feature>
<dbReference type="InterPro" id="IPR011992">
    <property type="entry name" value="EF-hand-dom_pair"/>
</dbReference>
<dbReference type="SMART" id="SM00148">
    <property type="entry name" value="PLCXc"/>
    <property type="match status" value="1"/>
</dbReference>
<feature type="binding site" evidence="10">
    <location>
        <position position="337"/>
    </location>
    <ligand>
        <name>Ca(2+)</name>
        <dbReference type="ChEBI" id="CHEBI:29108"/>
    </ligand>
</feature>
<organism evidence="16 17">
    <name type="scientific">Hyalella azteca</name>
    <name type="common">Amphipod</name>
    <dbReference type="NCBI Taxonomy" id="294128"/>
    <lineage>
        <taxon>Eukaryota</taxon>
        <taxon>Metazoa</taxon>
        <taxon>Ecdysozoa</taxon>
        <taxon>Arthropoda</taxon>
        <taxon>Crustacea</taxon>
        <taxon>Multicrustacea</taxon>
        <taxon>Malacostraca</taxon>
        <taxon>Eumalacostraca</taxon>
        <taxon>Peracarida</taxon>
        <taxon>Amphipoda</taxon>
        <taxon>Senticaudata</taxon>
        <taxon>Talitrida</taxon>
        <taxon>Talitroidea</taxon>
        <taxon>Hyalellidae</taxon>
        <taxon>Hyalella</taxon>
    </lineage>
</organism>
<dbReference type="PRINTS" id="PR00390">
    <property type="entry name" value="PHPHLIPASEC"/>
</dbReference>
<keyword evidence="7 8" id="KW-0807">Transducer</keyword>
<feature type="region of interest" description="Disordered" evidence="13">
    <location>
        <begin position="510"/>
        <end position="593"/>
    </location>
</feature>
<evidence type="ECO:0000256" key="12">
    <source>
        <dbReference type="SAM" id="Coils"/>
    </source>
</evidence>
<evidence type="ECO:0000256" key="13">
    <source>
        <dbReference type="SAM" id="MobiDB-lite"/>
    </source>
</evidence>
<dbReference type="OMA" id="IWSEELF"/>
<evidence type="ECO:0000256" key="5">
    <source>
        <dbReference type="ARBA" id="ARBA00022963"/>
    </source>
</evidence>
<gene>
    <name evidence="17" type="primary">LOC108679776</name>
</gene>
<dbReference type="PANTHER" id="PTHR10336">
    <property type="entry name" value="PHOSPHOINOSITIDE-SPECIFIC PHOSPHOLIPASE C FAMILY PROTEIN"/>
    <property type="match status" value="1"/>
</dbReference>
<feature type="compositionally biased region" description="Acidic residues" evidence="13">
    <location>
        <begin position="556"/>
        <end position="573"/>
    </location>
</feature>
<dbReference type="GO" id="GO:0005509">
    <property type="term" value="F:calcium ion binding"/>
    <property type="evidence" value="ECO:0007669"/>
    <property type="project" value="UniProtKB-UniRule"/>
</dbReference>
<comment type="cofactor">
    <cofactor evidence="10">
        <name>Ca(2+)</name>
        <dbReference type="ChEBI" id="CHEBI:29108"/>
    </cofactor>
    <text evidence="10">Binds 1 Ca(2+) ion per subunit.</text>
</comment>
<feature type="domain" description="PI-PLC Y-box" evidence="15">
    <location>
        <begin position="598"/>
        <end position="713"/>
    </location>
</feature>
<dbReference type="SMART" id="SM00149">
    <property type="entry name" value="PLCYc"/>
    <property type="match status" value="1"/>
</dbReference>
<dbReference type="InterPro" id="IPR014815">
    <property type="entry name" value="PLC-beta_C"/>
</dbReference>
<evidence type="ECO:0000256" key="1">
    <source>
        <dbReference type="ARBA" id="ARBA00001195"/>
    </source>
</evidence>
<keyword evidence="2" id="KW-0597">Phosphoprotein</keyword>
<feature type="active site" evidence="9">
    <location>
        <position position="381"/>
    </location>
</feature>
<dbReference type="Gene3D" id="2.30.29.240">
    <property type="match status" value="1"/>
</dbReference>
<dbReference type="GO" id="GO:0016042">
    <property type="term" value="P:lipid catabolic process"/>
    <property type="evidence" value="ECO:0007669"/>
    <property type="project" value="UniProtKB-KW"/>
</dbReference>
<evidence type="ECO:0000313" key="17">
    <source>
        <dbReference type="RefSeq" id="XP_047741612.1"/>
    </source>
</evidence>
<proteinExistence type="predicted"/>
<evidence type="ECO:0000256" key="3">
    <source>
        <dbReference type="ARBA" id="ARBA00022801"/>
    </source>
</evidence>
<keyword evidence="10" id="KW-0479">Metal-binding</keyword>
<evidence type="ECO:0000259" key="15">
    <source>
        <dbReference type="PROSITE" id="PS50008"/>
    </source>
</evidence>
<evidence type="ECO:0000256" key="9">
    <source>
        <dbReference type="PIRSR" id="PIRSR000956-1"/>
    </source>
</evidence>
<dbReference type="RefSeq" id="XP_047741612.1">
    <property type="nucleotide sequence ID" value="XM_047885656.1"/>
</dbReference>
<dbReference type="Pfam" id="PF17787">
    <property type="entry name" value="PH_14"/>
    <property type="match status" value="1"/>
</dbReference>
<feature type="region of interest" description="Disordered" evidence="13">
    <location>
        <begin position="1024"/>
        <end position="1082"/>
    </location>
</feature>
<dbReference type="InterPro" id="IPR001711">
    <property type="entry name" value="PLipase_C_Pinositol-sp_Y"/>
</dbReference>
<protein>
    <recommendedName>
        <fullName evidence="8">1-phosphatidylinositol 4,5-bisphosphate phosphodiesterase</fullName>
        <ecNumber evidence="8">3.1.4.11</ecNumber>
    </recommendedName>
</protein>
<evidence type="ECO:0000256" key="11">
    <source>
        <dbReference type="RuleBase" id="RU361133"/>
    </source>
</evidence>
<dbReference type="KEGG" id="hazt:108679776"/>
<name>A0A979FY91_HYAAZ</name>
<dbReference type="OrthoDB" id="269822at2759"/>
<dbReference type="Gene3D" id="1.20.1230.10">
    <property type="entry name" value="Phospholipase C beta, distal C-terminal domain"/>
    <property type="match status" value="1"/>
</dbReference>
<dbReference type="Pfam" id="PF08703">
    <property type="entry name" value="PLC-beta_C"/>
    <property type="match status" value="1"/>
</dbReference>
<dbReference type="Pfam" id="PF00387">
    <property type="entry name" value="PI-PLC-Y"/>
    <property type="match status" value="1"/>
</dbReference>
<feature type="binding site" evidence="10">
    <location>
        <position position="368"/>
    </location>
    <ligand>
        <name>Ca(2+)</name>
        <dbReference type="ChEBI" id="CHEBI:29108"/>
    </ligand>
</feature>
<dbReference type="SUPFAM" id="SSF51695">
    <property type="entry name" value="PLC-like phosphodiesterases"/>
    <property type="match status" value="1"/>
</dbReference>
<dbReference type="SUPFAM" id="SSF69989">
    <property type="entry name" value="C-terminal domain of PLC-beta"/>
    <property type="match status" value="1"/>
</dbReference>
<evidence type="ECO:0000313" key="16">
    <source>
        <dbReference type="Proteomes" id="UP000694843"/>
    </source>
</evidence>
<dbReference type="SMART" id="SM00239">
    <property type="entry name" value="C2"/>
    <property type="match status" value="1"/>
</dbReference>
<dbReference type="PIRSF" id="PIRSF000956">
    <property type="entry name" value="PLC-beta"/>
    <property type="match status" value="1"/>
</dbReference>
<evidence type="ECO:0000256" key="7">
    <source>
        <dbReference type="ARBA" id="ARBA00023224"/>
    </source>
</evidence>
<keyword evidence="12" id="KW-0175">Coiled coil</keyword>
<dbReference type="CTD" id="33204"/>
<dbReference type="InterPro" id="IPR000008">
    <property type="entry name" value="C2_dom"/>
</dbReference>
<dbReference type="GO" id="GO:0051209">
    <property type="term" value="P:release of sequestered calcium ion into cytosol"/>
    <property type="evidence" value="ECO:0007669"/>
    <property type="project" value="TreeGrafter"/>
</dbReference>
<dbReference type="GO" id="GO:0004435">
    <property type="term" value="F:phosphatidylinositol-4,5-bisphosphate phospholipase C activity"/>
    <property type="evidence" value="ECO:0007669"/>
    <property type="project" value="UniProtKB-UniRule"/>
</dbReference>
<reference evidence="17" key="1">
    <citation type="submission" date="2025-08" db="UniProtKB">
        <authorList>
            <consortium name="RefSeq"/>
        </authorList>
    </citation>
    <scope>IDENTIFICATION</scope>
    <source>
        <tissue evidence="17">Whole organism</tissue>
    </source>
</reference>
<evidence type="ECO:0000256" key="10">
    <source>
        <dbReference type="PIRSR" id="PIRSR000956-2"/>
    </source>
</evidence>
<dbReference type="PROSITE" id="PS50004">
    <property type="entry name" value="C2"/>
    <property type="match status" value="1"/>
</dbReference>
<dbReference type="PROSITE" id="PS50008">
    <property type="entry name" value="PIPLC_Y_DOMAIN"/>
    <property type="match status" value="1"/>
</dbReference>
<dbReference type="InterPro" id="IPR042531">
    <property type="entry name" value="PLC-beta_C_sf"/>
</dbReference>
<keyword evidence="5 8" id="KW-0442">Lipid degradation</keyword>
<feature type="active site" evidence="9">
    <location>
        <position position="336"/>
    </location>
</feature>
<dbReference type="Gene3D" id="2.60.40.150">
    <property type="entry name" value="C2 domain"/>
    <property type="match status" value="1"/>
</dbReference>
<dbReference type="InterPro" id="IPR017946">
    <property type="entry name" value="PLC-like_Pdiesterase_TIM-brl"/>
</dbReference>
<dbReference type="InterPro" id="IPR016280">
    <property type="entry name" value="PLC-beta"/>
</dbReference>
<dbReference type="PANTHER" id="PTHR10336:SF149">
    <property type="entry name" value="1-PHOSPHATIDYLINOSITOL 4,5-BISPHOSPHATE PHOSPHODIESTERASE CLASSES I AND II"/>
    <property type="match status" value="1"/>
</dbReference>
<keyword evidence="16" id="KW-1185">Reference proteome</keyword>
<dbReference type="GeneID" id="108679776"/>
<dbReference type="EC" id="3.1.4.11" evidence="8"/>